<proteinExistence type="predicted"/>
<dbReference type="RefSeq" id="WP_143850837.1">
    <property type="nucleotide sequence ID" value="NZ_VLXZ01000292.1"/>
</dbReference>
<dbReference type="Pfam" id="PF00563">
    <property type="entry name" value="EAL"/>
    <property type="match status" value="1"/>
</dbReference>
<keyword evidence="3" id="KW-1185">Reference proteome</keyword>
<accession>A0A553ZSJ3</accession>
<dbReference type="GO" id="GO:0071111">
    <property type="term" value="F:cyclic-guanylate-specific phosphodiesterase activity"/>
    <property type="evidence" value="ECO:0007669"/>
    <property type="project" value="InterPro"/>
</dbReference>
<dbReference type="EMBL" id="VLXZ01000292">
    <property type="protein sequence ID" value="TSB44373.1"/>
    <property type="molecule type" value="Genomic_DNA"/>
</dbReference>
<sequence length="85" mass="9504">GYSSFSYLSRFPIDVLKIDRSFVNDITHDANDAAIVASIIALAHNLRLSVIAEGVETAEQLDYLRHQGCDEMQGYYFSRPLPAPE</sequence>
<dbReference type="InterPro" id="IPR001633">
    <property type="entry name" value="EAL_dom"/>
</dbReference>
<dbReference type="SUPFAM" id="SSF141868">
    <property type="entry name" value="EAL domain-like"/>
    <property type="match status" value="1"/>
</dbReference>
<feature type="domain" description="EAL" evidence="1">
    <location>
        <begin position="1"/>
        <end position="85"/>
    </location>
</feature>
<dbReference type="AlphaFoldDB" id="A0A553ZSJ3"/>
<dbReference type="OrthoDB" id="9759607at2"/>
<evidence type="ECO:0000313" key="2">
    <source>
        <dbReference type="EMBL" id="TSB44373.1"/>
    </source>
</evidence>
<dbReference type="Gene3D" id="3.20.20.450">
    <property type="entry name" value="EAL domain"/>
    <property type="match status" value="1"/>
</dbReference>
<dbReference type="CDD" id="cd01948">
    <property type="entry name" value="EAL"/>
    <property type="match status" value="1"/>
</dbReference>
<protein>
    <submittedName>
        <fullName evidence="2">EAL domain-containing protein</fullName>
    </submittedName>
</protein>
<comment type="caution">
    <text evidence="2">The sequence shown here is derived from an EMBL/GenBank/DDBJ whole genome shotgun (WGS) entry which is preliminary data.</text>
</comment>
<dbReference type="PANTHER" id="PTHR33121">
    <property type="entry name" value="CYCLIC DI-GMP PHOSPHODIESTERASE PDEF"/>
    <property type="match status" value="1"/>
</dbReference>
<dbReference type="PROSITE" id="PS50883">
    <property type="entry name" value="EAL"/>
    <property type="match status" value="1"/>
</dbReference>
<dbReference type="Proteomes" id="UP000318521">
    <property type="component" value="Unassembled WGS sequence"/>
</dbReference>
<feature type="non-terminal residue" evidence="2">
    <location>
        <position position="85"/>
    </location>
</feature>
<feature type="non-terminal residue" evidence="2">
    <location>
        <position position="1"/>
    </location>
</feature>
<organism evidence="2 3">
    <name type="scientific">Alkalicoccobacillus porphyridii</name>
    <dbReference type="NCBI Taxonomy" id="2597270"/>
    <lineage>
        <taxon>Bacteria</taxon>
        <taxon>Bacillati</taxon>
        <taxon>Bacillota</taxon>
        <taxon>Bacilli</taxon>
        <taxon>Bacillales</taxon>
        <taxon>Bacillaceae</taxon>
        <taxon>Alkalicoccobacillus</taxon>
    </lineage>
</organism>
<evidence type="ECO:0000313" key="3">
    <source>
        <dbReference type="Proteomes" id="UP000318521"/>
    </source>
</evidence>
<evidence type="ECO:0000259" key="1">
    <source>
        <dbReference type="PROSITE" id="PS50883"/>
    </source>
</evidence>
<dbReference type="InterPro" id="IPR035919">
    <property type="entry name" value="EAL_sf"/>
</dbReference>
<name>A0A553ZSJ3_9BACI</name>
<dbReference type="PANTHER" id="PTHR33121:SF70">
    <property type="entry name" value="SIGNALING PROTEIN YKOW"/>
    <property type="match status" value="1"/>
</dbReference>
<gene>
    <name evidence="2" type="ORF">FN960_21955</name>
</gene>
<dbReference type="InterPro" id="IPR050706">
    <property type="entry name" value="Cyclic-di-GMP_PDE-like"/>
</dbReference>
<reference evidence="2 3" key="1">
    <citation type="submission" date="2019-07" db="EMBL/GenBank/DDBJ databases">
        <authorList>
            <person name="Park Y.J."/>
            <person name="Jeong S.E."/>
            <person name="Jung H.S."/>
        </authorList>
    </citation>
    <scope>NUCLEOTIDE SEQUENCE [LARGE SCALE GENOMIC DNA]</scope>
    <source>
        <strain evidence="3">P16(2019)</strain>
    </source>
</reference>
<dbReference type="SMART" id="SM00052">
    <property type="entry name" value="EAL"/>
    <property type="match status" value="1"/>
</dbReference>